<proteinExistence type="predicted"/>
<dbReference type="Pfam" id="PF00725">
    <property type="entry name" value="3HCDH"/>
    <property type="match status" value="1"/>
</dbReference>
<dbReference type="EMBL" id="JBHSDU010000001">
    <property type="protein sequence ID" value="MFC4307747.1"/>
    <property type="molecule type" value="Genomic_DNA"/>
</dbReference>
<gene>
    <name evidence="4" type="ORF">ACFPN2_01520</name>
</gene>
<reference evidence="5" key="1">
    <citation type="journal article" date="2019" name="Int. J. Syst. Evol. Microbiol.">
        <title>The Global Catalogue of Microorganisms (GCM) 10K type strain sequencing project: providing services to taxonomists for standard genome sequencing and annotation.</title>
        <authorList>
            <consortium name="The Broad Institute Genomics Platform"/>
            <consortium name="The Broad Institute Genome Sequencing Center for Infectious Disease"/>
            <person name="Wu L."/>
            <person name="Ma J."/>
        </authorList>
    </citation>
    <scope>NUCLEOTIDE SEQUENCE [LARGE SCALE GENOMIC DNA]</scope>
    <source>
        <strain evidence="5">CGMCC 1.10759</strain>
    </source>
</reference>
<dbReference type="SUPFAM" id="SSF48179">
    <property type="entry name" value="6-phosphogluconate dehydrogenase C-terminal domain-like"/>
    <property type="match status" value="1"/>
</dbReference>
<evidence type="ECO:0000259" key="3">
    <source>
        <dbReference type="Pfam" id="PF02737"/>
    </source>
</evidence>
<accession>A0ABV8SJR1</accession>
<dbReference type="InterPro" id="IPR022694">
    <property type="entry name" value="3-OHacyl-CoA_DH"/>
</dbReference>
<evidence type="ECO:0000259" key="2">
    <source>
        <dbReference type="Pfam" id="PF00725"/>
    </source>
</evidence>
<keyword evidence="5" id="KW-1185">Reference proteome</keyword>
<dbReference type="InterPro" id="IPR006176">
    <property type="entry name" value="3-OHacyl-CoA_DH_NAD-bd"/>
</dbReference>
<dbReference type="Proteomes" id="UP001595904">
    <property type="component" value="Unassembled WGS sequence"/>
</dbReference>
<evidence type="ECO:0000313" key="5">
    <source>
        <dbReference type="Proteomes" id="UP001595904"/>
    </source>
</evidence>
<comment type="caution">
    <text evidence="4">The sequence shown here is derived from an EMBL/GenBank/DDBJ whole genome shotgun (WGS) entry which is preliminary data.</text>
</comment>
<dbReference type="PANTHER" id="PTHR48075:SF5">
    <property type="entry name" value="3-HYDROXYBUTYRYL-COA DEHYDROGENASE"/>
    <property type="match status" value="1"/>
</dbReference>
<organism evidence="4 5">
    <name type="scientific">Steroidobacter flavus</name>
    <dbReference type="NCBI Taxonomy" id="1842136"/>
    <lineage>
        <taxon>Bacteria</taxon>
        <taxon>Pseudomonadati</taxon>
        <taxon>Pseudomonadota</taxon>
        <taxon>Gammaproteobacteria</taxon>
        <taxon>Steroidobacterales</taxon>
        <taxon>Steroidobacteraceae</taxon>
        <taxon>Steroidobacter</taxon>
    </lineage>
</organism>
<dbReference type="RefSeq" id="WP_380594269.1">
    <property type="nucleotide sequence ID" value="NZ_JBHSDU010000001.1"/>
</dbReference>
<dbReference type="Gene3D" id="3.40.50.720">
    <property type="entry name" value="NAD(P)-binding Rossmann-like Domain"/>
    <property type="match status" value="1"/>
</dbReference>
<dbReference type="Gene3D" id="1.10.1040.10">
    <property type="entry name" value="N-(1-d-carboxylethyl)-l-norvaline Dehydrogenase, domain 2"/>
    <property type="match status" value="1"/>
</dbReference>
<dbReference type="InterPro" id="IPR008927">
    <property type="entry name" value="6-PGluconate_DH-like_C_sf"/>
</dbReference>
<dbReference type="Pfam" id="PF02737">
    <property type="entry name" value="3HCDH_N"/>
    <property type="match status" value="1"/>
</dbReference>
<dbReference type="InterPro" id="IPR006108">
    <property type="entry name" value="3HC_DH_C"/>
</dbReference>
<feature type="domain" description="3-hydroxyacyl-CoA dehydrogenase C-terminal" evidence="2">
    <location>
        <begin position="176"/>
        <end position="245"/>
    </location>
</feature>
<name>A0ABV8SJR1_9GAMM</name>
<dbReference type="PIRSF" id="PIRSF000105">
    <property type="entry name" value="HCDH"/>
    <property type="match status" value="1"/>
</dbReference>
<dbReference type="InterPro" id="IPR036291">
    <property type="entry name" value="NAD(P)-bd_dom_sf"/>
</dbReference>
<protein>
    <submittedName>
        <fullName evidence="4">3-hydroxyacyl-CoA dehydrogenase NAD-binding domain-containing protein</fullName>
    </submittedName>
</protein>
<dbReference type="InterPro" id="IPR013328">
    <property type="entry name" value="6PGD_dom2"/>
</dbReference>
<sequence>MNVTILGCGLIGASWAALFAAVGRHRVRAWDPSATAREAFPEKVARAQSQLIALGAEAGEPVAVFDRIEEALWGADWVQENAPEKTELKAQLFAHVESAVTRDCIIASSTSSFTWSQLATGLKHTERFVIAHPFNPPHLVPLVELYSPNATTLDAAVKFFSGVGRVPVCMKKEATGHIGNRLASALWREAVHIVADGIATVEDVDRVLIHGPGLRWSVIGTHLGYHLGGGDGGIEHYLRHLGPSQERRWSTLGNPKLTNEVCEMLSAGVQAEVRGRDIAQLEEQRDRQLMEILRLRREHPTIDE</sequence>
<feature type="domain" description="3-hydroxyacyl-CoA dehydrogenase NAD binding" evidence="3">
    <location>
        <begin position="2"/>
        <end position="171"/>
    </location>
</feature>
<dbReference type="PANTHER" id="PTHR48075">
    <property type="entry name" value="3-HYDROXYACYL-COA DEHYDROGENASE FAMILY PROTEIN"/>
    <property type="match status" value="1"/>
</dbReference>
<evidence type="ECO:0000313" key="4">
    <source>
        <dbReference type="EMBL" id="MFC4307747.1"/>
    </source>
</evidence>
<keyword evidence="1" id="KW-0560">Oxidoreductase</keyword>
<dbReference type="SUPFAM" id="SSF51735">
    <property type="entry name" value="NAD(P)-binding Rossmann-fold domains"/>
    <property type="match status" value="1"/>
</dbReference>
<evidence type="ECO:0000256" key="1">
    <source>
        <dbReference type="ARBA" id="ARBA00023002"/>
    </source>
</evidence>